<name>A0A8S4QZC4_9NEOP</name>
<dbReference type="Proteomes" id="UP000838756">
    <property type="component" value="Unassembled WGS sequence"/>
</dbReference>
<keyword evidence="2" id="KW-0378">Hydrolase</keyword>
<dbReference type="OrthoDB" id="10016839at2759"/>
<gene>
    <name evidence="4" type="primary">jg24677</name>
    <name evidence="4" type="ORF">PAEG_LOCUS8094</name>
</gene>
<comment type="caution">
    <text evidence="4">The sequence shown here is derived from an EMBL/GenBank/DDBJ whole genome shotgun (WGS) entry which is preliminary data.</text>
</comment>
<feature type="coiled-coil region" evidence="3">
    <location>
        <begin position="24"/>
        <end position="51"/>
    </location>
</feature>
<evidence type="ECO:0000256" key="2">
    <source>
        <dbReference type="ARBA" id="ARBA00022801"/>
    </source>
</evidence>
<dbReference type="GO" id="GO:0016597">
    <property type="term" value="F:amino acid binding"/>
    <property type="evidence" value="ECO:0007669"/>
    <property type="project" value="TreeGrafter"/>
</dbReference>
<accession>A0A8S4QZC4</accession>
<dbReference type="AlphaFoldDB" id="A0A8S4QZC4"/>
<dbReference type="GO" id="GO:0016403">
    <property type="term" value="F:dimethylargininase activity"/>
    <property type="evidence" value="ECO:0007669"/>
    <property type="project" value="TreeGrafter"/>
</dbReference>
<dbReference type="InterPro" id="IPR033199">
    <property type="entry name" value="DDAH-like"/>
</dbReference>
<evidence type="ECO:0000256" key="3">
    <source>
        <dbReference type="SAM" id="Coils"/>
    </source>
</evidence>
<evidence type="ECO:0000313" key="5">
    <source>
        <dbReference type="Proteomes" id="UP000838756"/>
    </source>
</evidence>
<keyword evidence="3" id="KW-0175">Coiled coil</keyword>
<organism evidence="4 5">
    <name type="scientific">Pararge aegeria aegeria</name>
    <dbReference type="NCBI Taxonomy" id="348720"/>
    <lineage>
        <taxon>Eukaryota</taxon>
        <taxon>Metazoa</taxon>
        <taxon>Ecdysozoa</taxon>
        <taxon>Arthropoda</taxon>
        <taxon>Hexapoda</taxon>
        <taxon>Insecta</taxon>
        <taxon>Pterygota</taxon>
        <taxon>Neoptera</taxon>
        <taxon>Endopterygota</taxon>
        <taxon>Lepidoptera</taxon>
        <taxon>Glossata</taxon>
        <taxon>Ditrysia</taxon>
        <taxon>Papilionoidea</taxon>
        <taxon>Nymphalidae</taxon>
        <taxon>Satyrinae</taxon>
        <taxon>Satyrini</taxon>
        <taxon>Parargina</taxon>
        <taxon>Pararge</taxon>
    </lineage>
</organism>
<dbReference type="GO" id="GO:0000052">
    <property type="term" value="P:citrulline metabolic process"/>
    <property type="evidence" value="ECO:0007669"/>
    <property type="project" value="TreeGrafter"/>
</dbReference>
<feature type="non-terminal residue" evidence="4">
    <location>
        <position position="1"/>
    </location>
</feature>
<proteinExistence type="inferred from homology"/>
<evidence type="ECO:0000256" key="1">
    <source>
        <dbReference type="ARBA" id="ARBA00008532"/>
    </source>
</evidence>
<reference evidence="4" key="1">
    <citation type="submission" date="2022-03" db="EMBL/GenBank/DDBJ databases">
        <authorList>
            <person name="Lindestad O."/>
        </authorList>
    </citation>
    <scope>NUCLEOTIDE SEQUENCE</scope>
</reference>
<comment type="similarity">
    <text evidence="1">Belongs to the DDAH family.</text>
</comment>
<dbReference type="PANTHER" id="PTHR12737:SF9">
    <property type="entry name" value="DIMETHYLARGININASE"/>
    <property type="match status" value="1"/>
</dbReference>
<sequence>MHEYTHAVVGKMLPELRVTDKADLNDARRQYDNYLRLLKELNLELIDIETDAFFPENIVFEDLAIVCHGIVLFPRPISATEEIIMDALKEVMQKNLGQTIMDVTDPEAKLAGSDVLFT</sequence>
<dbReference type="GO" id="GO:0006525">
    <property type="term" value="P:arginine metabolic process"/>
    <property type="evidence" value="ECO:0007669"/>
    <property type="project" value="TreeGrafter"/>
</dbReference>
<dbReference type="PANTHER" id="PTHR12737">
    <property type="entry name" value="DIMETHYLARGININE DIMETHYLAMINOHYDROLASE"/>
    <property type="match status" value="1"/>
</dbReference>
<dbReference type="EMBL" id="CAKXAJ010023505">
    <property type="protein sequence ID" value="CAH2227850.1"/>
    <property type="molecule type" value="Genomic_DNA"/>
</dbReference>
<dbReference type="Gene3D" id="3.75.10.10">
    <property type="entry name" value="L-arginine/glycine Amidinotransferase, Chain A"/>
    <property type="match status" value="1"/>
</dbReference>
<keyword evidence="5" id="KW-1185">Reference proteome</keyword>
<evidence type="ECO:0000313" key="4">
    <source>
        <dbReference type="EMBL" id="CAH2227850.1"/>
    </source>
</evidence>
<dbReference type="GO" id="GO:0045429">
    <property type="term" value="P:positive regulation of nitric oxide biosynthetic process"/>
    <property type="evidence" value="ECO:0007669"/>
    <property type="project" value="TreeGrafter"/>
</dbReference>
<protein>
    <submittedName>
        <fullName evidence="4">Jg24677 protein</fullName>
    </submittedName>
</protein>